<dbReference type="AlphaFoldDB" id="A0A542ZJA8"/>
<dbReference type="RefSeq" id="WP_246092106.1">
    <property type="nucleotide sequence ID" value="NZ_VFOQ01000001.1"/>
</dbReference>
<organism evidence="1 2">
    <name type="scientific">Oryzihumus leptocrescens</name>
    <dbReference type="NCBI Taxonomy" id="297536"/>
    <lineage>
        <taxon>Bacteria</taxon>
        <taxon>Bacillati</taxon>
        <taxon>Actinomycetota</taxon>
        <taxon>Actinomycetes</taxon>
        <taxon>Micrococcales</taxon>
        <taxon>Intrasporangiaceae</taxon>
        <taxon>Oryzihumus</taxon>
    </lineage>
</organism>
<protein>
    <submittedName>
        <fullName evidence="1">Deazaflavin-dependent oxidoreductase (Nitroreductase family)</fullName>
    </submittedName>
</protein>
<dbReference type="Gene3D" id="2.30.110.10">
    <property type="entry name" value="Electron Transport, Fmn-binding Protein, Chain A"/>
    <property type="match status" value="1"/>
</dbReference>
<evidence type="ECO:0000313" key="2">
    <source>
        <dbReference type="Proteomes" id="UP000319514"/>
    </source>
</evidence>
<dbReference type="InterPro" id="IPR012349">
    <property type="entry name" value="Split_barrel_FMN-bd"/>
</dbReference>
<evidence type="ECO:0000313" key="1">
    <source>
        <dbReference type="EMBL" id="TQL60435.1"/>
    </source>
</evidence>
<proteinExistence type="predicted"/>
<reference evidence="1 2" key="1">
    <citation type="submission" date="2019-06" db="EMBL/GenBank/DDBJ databases">
        <title>Sequencing the genomes of 1000 actinobacteria strains.</title>
        <authorList>
            <person name="Klenk H.-P."/>
        </authorList>
    </citation>
    <scope>NUCLEOTIDE SEQUENCE [LARGE SCALE GENOMIC DNA]</scope>
    <source>
        <strain evidence="1 2">DSM 18082</strain>
    </source>
</reference>
<comment type="caution">
    <text evidence="1">The sequence shown here is derived from an EMBL/GenBank/DDBJ whole genome shotgun (WGS) entry which is preliminary data.</text>
</comment>
<sequence length="171" mass="19145">MDTAALWRGARARTRAFRRWMYRDGRPGTLARAANRLSAWQFSAGLLSPARAITLEVRGRRTGRTISFPLVLAELGGRHYVVSMLGEDTSWVRNVRAAGGRAVVRRRRATPVRLVEVPPGERAAYLKRYLDQAPGARPHVPVDRHAPLAEFEAVAARFPVFRVEPAVEPVR</sequence>
<keyword evidence="2" id="KW-1185">Reference proteome</keyword>
<name>A0A542ZJA8_9MICO</name>
<dbReference type="EMBL" id="VFOQ01000001">
    <property type="protein sequence ID" value="TQL60435.1"/>
    <property type="molecule type" value="Genomic_DNA"/>
</dbReference>
<dbReference type="GO" id="GO:0016491">
    <property type="term" value="F:oxidoreductase activity"/>
    <property type="evidence" value="ECO:0007669"/>
    <property type="project" value="InterPro"/>
</dbReference>
<dbReference type="InterPro" id="IPR004378">
    <property type="entry name" value="F420H2_quin_Rdtase"/>
</dbReference>
<accession>A0A542ZJA8</accession>
<dbReference type="Proteomes" id="UP000319514">
    <property type="component" value="Unassembled WGS sequence"/>
</dbReference>
<dbReference type="Pfam" id="PF04075">
    <property type="entry name" value="F420H2_quin_red"/>
    <property type="match status" value="1"/>
</dbReference>
<gene>
    <name evidence="1" type="ORF">FB474_1829</name>
</gene>